<comment type="function">
    <text evidence="12">This protein recognizes C4b and C3b fragments that condense with cell-surface hydroxyl or amino groups when nascent C4b and C3b are locally generated during C4 and c3 activation. Interaction of daf with cell-associated C4b and C3b polypeptides interferes with their ability to catalyze the conversion of C2 and factor B to enzymatically active C2a and Bb and thereby prevents the formation of C4b2a and C3bBb, the amplification convertases of the complement cascade. Inhibits complement activation by destabilizing and preventing the formation of C3 and C5 convertases, which prevents complement damage.</text>
</comment>
<evidence type="ECO:0000256" key="1">
    <source>
        <dbReference type="ARBA" id="ARBA00004370"/>
    </source>
</evidence>
<feature type="domain" description="Sushi" evidence="14">
    <location>
        <begin position="91"/>
        <end position="149"/>
    </location>
</feature>
<comment type="subcellular location">
    <subcellularLocation>
        <location evidence="1">Membrane</location>
    </subcellularLocation>
</comment>
<sequence length="200" mass="22193">GTASLQRVGAAVRKSSNLNTPSWRRWFCGPPPKIANGQPTNLRTELFPYGSEVKYNCVEGLSLIGDDSVYCTSDDGVNLTWSGPAPECRVVRCPRPVVERGRMTPQSFTFPYGAAVHFSCDEGFMLHGDAESRCLADGTWHPPLPSCQPDGDADVCEEVHYIKTVFECDVPIAEVKTLLEIQKLFLEIKKLNMELENLNK</sequence>
<evidence type="ECO:0000256" key="2">
    <source>
        <dbReference type="ARBA" id="ARBA00010908"/>
    </source>
</evidence>
<keyword evidence="11" id="KW-0325">Glycoprotein</keyword>
<evidence type="ECO:0000256" key="5">
    <source>
        <dbReference type="ARBA" id="ARBA00022729"/>
    </source>
</evidence>
<evidence type="ECO:0000256" key="12">
    <source>
        <dbReference type="ARBA" id="ARBA00045541"/>
    </source>
</evidence>
<name>A0A672V433_STRHB</name>
<dbReference type="Gene3D" id="1.20.5.3730">
    <property type="match status" value="1"/>
</dbReference>
<dbReference type="AlphaFoldDB" id="A0A672V433"/>
<dbReference type="GeneTree" id="ENSGT00940000161110"/>
<feature type="disulfide bond" evidence="13">
    <location>
        <begin position="120"/>
        <end position="147"/>
    </location>
</feature>
<keyword evidence="8" id="KW-0180">Complement pathway</keyword>
<dbReference type="InParanoid" id="A0A672V433"/>
<keyword evidence="10 13" id="KW-1015">Disulfide bond</keyword>
<dbReference type="GO" id="GO:0016020">
    <property type="term" value="C:membrane"/>
    <property type="evidence" value="ECO:0007669"/>
    <property type="project" value="UniProtKB-SubCell"/>
</dbReference>
<evidence type="ECO:0000313" key="16">
    <source>
        <dbReference type="Proteomes" id="UP000472266"/>
    </source>
</evidence>
<dbReference type="SUPFAM" id="SSF57535">
    <property type="entry name" value="Complement control module/SCR domain"/>
    <property type="match status" value="2"/>
</dbReference>
<comment type="similarity">
    <text evidence="2">Belongs to the receptors of complement activation (RCA) family.</text>
</comment>
<evidence type="ECO:0000256" key="4">
    <source>
        <dbReference type="ARBA" id="ARBA00022659"/>
    </source>
</evidence>
<dbReference type="InterPro" id="IPR050350">
    <property type="entry name" value="Compl-Cell_Adhes-Reg"/>
</dbReference>
<evidence type="ECO:0000256" key="8">
    <source>
        <dbReference type="ARBA" id="ARBA00022875"/>
    </source>
</evidence>
<dbReference type="PANTHER" id="PTHR19325">
    <property type="entry name" value="COMPLEMENT COMPONENT-RELATED SUSHI DOMAIN-CONTAINING"/>
    <property type="match status" value="1"/>
</dbReference>
<evidence type="ECO:0000259" key="14">
    <source>
        <dbReference type="PROSITE" id="PS50923"/>
    </source>
</evidence>
<evidence type="ECO:0000256" key="7">
    <source>
        <dbReference type="ARBA" id="ARBA00022859"/>
    </source>
</evidence>
<dbReference type="Pfam" id="PF00084">
    <property type="entry name" value="Sushi"/>
    <property type="match status" value="2"/>
</dbReference>
<evidence type="ECO:0000256" key="6">
    <source>
        <dbReference type="ARBA" id="ARBA00022737"/>
    </source>
</evidence>
<evidence type="ECO:0000313" key="15">
    <source>
        <dbReference type="Ensembl" id="ENSSHBP00005022546.1"/>
    </source>
</evidence>
<accession>A0A672V433</accession>
<keyword evidence="7" id="KW-0391">Immunity</keyword>
<protein>
    <recommendedName>
        <fullName evidence="14">Sushi domain-containing protein</fullName>
    </recommendedName>
</protein>
<dbReference type="SMART" id="SM00032">
    <property type="entry name" value="CCP"/>
    <property type="match status" value="2"/>
</dbReference>
<dbReference type="PANTHER" id="PTHR19325:SF317">
    <property type="entry name" value="COMPLEMENT DECAY-ACCELERATING FACTOR"/>
    <property type="match status" value="1"/>
</dbReference>
<organism evidence="15 16">
    <name type="scientific">Strigops habroptila</name>
    <name type="common">Kakapo</name>
    <dbReference type="NCBI Taxonomy" id="2489341"/>
    <lineage>
        <taxon>Eukaryota</taxon>
        <taxon>Metazoa</taxon>
        <taxon>Chordata</taxon>
        <taxon>Craniata</taxon>
        <taxon>Vertebrata</taxon>
        <taxon>Euteleostomi</taxon>
        <taxon>Archelosauria</taxon>
        <taxon>Archosauria</taxon>
        <taxon>Dinosauria</taxon>
        <taxon>Saurischia</taxon>
        <taxon>Theropoda</taxon>
        <taxon>Coelurosauria</taxon>
        <taxon>Aves</taxon>
        <taxon>Neognathae</taxon>
        <taxon>Neoaves</taxon>
        <taxon>Telluraves</taxon>
        <taxon>Australaves</taxon>
        <taxon>Psittaciformes</taxon>
        <taxon>Psittacidae</taxon>
        <taxon>Strigops</taxon>
    </lineage>
</organism>
<feature type="domain" description="Sushi" evidence="14">
    <location>
        <begin position="26"/>
        <end position="90"/>
    </location>
</feature>
<keyword evidence="16" id="KW-1185">Reference proteome</keyword>
<comment type="caution">
    <text evidence="13">Lacks conserved residue(s) required for the propagation of feature annotation.</text>
</comment>
<evidence type="ECO:0000256" key="9">
    <source>
        <dbReference type="ARBA" id="ARBA00023136"/>
    </source>
</evidence>
<evidence type="ECO:0000256" key="13">
    <source>
        <dbReference type="PROSITE-ProRule" id="PRU00302"/>
    </source>
</evidence>
<dbReference type="InterPro" id="IPR000436">
    <property type="entry name" value="Sushi_SCR_CCP_dom"/>
</dbReference>
<keyword evidence="4 13" id="KW-0768">Sushi</keyword>
<dbReference type="GO" id="GO:0006958">
    <property type="term" value="P:complement activation, classical pathway"/>
    <property type="evidence" value="ECO:0007669"/>
    <property type="project" value="UniProtKB-KW"/>
</dbReference>
<reference evidence="15" key="1">
    <citation type="submission" date="2025-08" db="UniProtKB">
        <authorList>
            <consortium name="Ensembl"/>
        </authorList>
    </citation>
    <scope>IDENTIFICATION</scope>
</reference>
<dbReference type="OMA" id="NEAKYEC"/>
<dbReference type="FunFam" id="2.10.70.10:FF:000014">
    <property type="entry name" value="Membrane cofactor protein"/>
    <property type="match status" value="1"/>
</dbReference>
<dbReference type="PROSITE" id="PS50923">
    <property type="entry name" value="SUSHI"/>
    <property type="match status" value="2"/>
</dbReference>
<keyword evidence="5" id="KW-0732">Signal</keyword>
<dbReference type="GO" id="GO:0045087">
    <property type="term" value="P:innate immune response"/>
    <property type="evidence" value="ECO:0007669"/>
    <property type="project" value="UniProtKB-KW"/>
</dbReference>
<keyword evidence="6" id="KW-0677">Repeat</keyword>
<dbReference type="Gene3D" id="2.10.70.10">
    <property type="entry name" value="Complement Module, domain 1"/>
    <property type="match status" value="2"/>
</dbReference>
<feature type="disulfide bond" evidence="13">
    <location>
        <begin position="28"/>
        <end position="71"/>
    </location>
</feature>
<dbReference type="Ensembl" id="ENSSHBT00005026835.1">
    <property type="protein sequence ID" value="ENSSHBP00005022546.1"/>
    <property type="gene ID" value="ENSSHBG00005018984.1"/>
</dbReference>
<dbReference type="CDD" id="cd00033">
    <property type="entry name" value="CCP"/>
    <property type="match status" value="2"/>
</dbReference>
<evidence type="ECO:0000256" key="11">
    <source>
        <dbReference type="ARBA" id="ARBA00023180"/>
    </source>
</evidence>
<reference evidence="15" key="2">
    <citation type="submission" date="2025-09" db="UniProtKB">
        <authorList>
            <consortium name="Ensembl"/>
        </authorList>
    </citation>
    <scope>IDENTIFICATION</scope>
</reference>
<dbReference type="Proteomes" id="UP000472266">
    <property type="component" value="Unplaced"/>
</dbReference>
<dbReference type="InterPro" id="IPR035976">
    <property type="entry name" value="Sushi/SCR/CCP_sf"/>
</dbReference>
<evidence type="ECO:0000256" key="10">
    <source>
        <dbReference type="ARBA" id="ARBA00023157"/>
    </source>
</evidence>
<evidence type="ECO:0000256" key="3">
    <source>
        <dbReference type="ARBA" id="ARBA00022588"/>
    </source>
</evidence>
<keyword evidence="3" id="KW-0399">Innate immunity</keyword>
<proteinExistence type="inferred from homology"/>
<keyword evidence="9" id="KW-0472">Membrane</keyword>